<dbReference type="InterPro" id="IPR001451">
    <property type="entry name" value="Hexapep"/>
</dbReference>
<comment type="caution">
    <text evidence="3">The sequence shown here is derived from an EMBL/GenBank/DDBJ whole genome shotgun (WGS) entry which is preliminary data.</text>
</comment>
<evidence type="ECO:0008006" key="5">
    <source>
        <dbReference type="Google" id="ProtNLM"/>
    </source>
</evidence>
<evidence type="ECO:0000313" key="3">
    <source>
        <dbReference type="EMBL" id="GMG84365.1"/>
    </source>
</evidence>
<feature type="compositionally biased region" description="Basic and acidic residues" evidence="2">
    <location>
        <begin position="144"/>
        <end position="156"/>
    </location>
</feature>
<reference evidence="3 4" key="1">
    <citation type="submission" date="2023-04" db="EMBL/GenBank/DDBJ databases">
        <title>Marinoamorphus aggregata gen. nov., sp. Nov., isolate from tissue of brittle star Ophioplocus japonicus.</title>
        <authorList>
            <person name="Kawano K."/>
            <person name="Sawayama S."/>
            <person name="Nakagawa S."/>
        </authorList>
    </citation>
    <scope>NUCLEOTIDE SEQUENCE [LARGE SCALE GENOMIC DNA]</scope>
    <source>
        <strain evidence="3 4">NKW23</strain>
    </source>
</reference>
<gene>
    <name evidence="3" type="ORF">LNKW23_35800</name>
</gene>
<protein>
    <recommendedName>
        <fullName evidence="5">Acyltransferase</fullName>
    </recommendedName>
</protein>
<feature type="region of interest" description="Disordered" evidence="2">
    <location>
        <begin position="141"/>
        <end position="168"/>
    </location>
</feature>
<proteinExistence type="inferred from homology"/>
<dbReference type="CDD" id="cd04647">
    <property type="entry name" value="LbH_MAT_like"/>
    <property type="match status" value="1"/>
</dbReference>
<dbReference type="PANTHER" id="PTHR43300:SF11">
    <property type="entry name" value="ACETYLTRANSFERASE RV3034C-RELATED"/>
    <property type="match status" value="1"/>
</dbReference>
<dbReference type="RefSeq" id="WP_285673404.1">
    <property type="nucleotide sequence ID" value="NZ_BSYI01000034.1"/>
</dbReference>
<dbReference type="Gene3D" id="2.160.10.10">
    <property type="entry name" value="Hexapeptide repeat proteins"/>
    <property type="match status" value="1"/>
</dbReference>
<dbReference type="InterPro" id="IPR011004">
    <property type="entry name" value="Trimer_LpxA-like_sf"/>
</dbReference>
<dbReference type="InterPro" id="IPR050179">
    <property type="entry name" value="Trans_hexapeptide_repeat"/>
</dbReference>
<evidence type="ECO:0000313" key="4">
    <source>
        <dbReference type="Proteomes" id="UP001239909"/>
    </source>
</evidence>
<dbReference type="PANTHER" id="PTHR43300">
    <property type="entry name" value="ACETYLTRANSFERASE"/>
    <property type="match status" value="1"/>
</dbReference>
<comment type="similarity">
    <text evidence="1">Belongs to the transferase hexapeptide repeat family.</text>
</comment>
<sequence>MRRPLLVRLRNMAHRVVVHAVRLWYTKLWGMQIGRGSRISLSAKLDRTNPRGVVIGEHTALTFGAVVLTHDFVNREHKTTRIGSYCFIGTGAVIFPGVTVGDHCIIGVNSVVMRDVPSNSLVMGNPARVIERGIETLAFGMRPRPGERLPDGRIFGEGEPPAEPPGPG</sequence>
<keyword evidence="4" id="KW-1185">Reference proteome</keyword>
<dbReference type="Pfam" id="PF00132">
    <property type="entry name" value="Hexapep"/>
    <property type="match status" value="1"/>
</dbReference>
<organism evidence="3 4">
    <name type="scientific">Paralimibaculum aggregatum</name>
    <dbReference type="NCBI Taxonomy" id="3036245"/>
    <lineage>
        <taxon>Bacteria</taxon>
        <taxon>Pseudomonadati</taxon>
        <taxon>Pseudomonadota</taxon>
        <taxon>Alphaproteobacteria</taxon>
        <taxon>Rhodobacterales</taxon>
        <taxon>Paracoccaceae</taxon>
        <taxon>Paralimibaculum</taxon>
    </lineage>
</organism>
<dbReference type="EMBL" id="BSYI01000034">
    <property type="protein sequence ID" value="GMG84365.1"/>
    <property type="molecule type" value="Genomic_DNA"/>
</dbReference>
<name>A0ABQ6LPQ0_9RHOB</name>
<dbReference type="Proteomes" id="UP001239909">
    <property type="component" value="Unassembled WGS sequence"/>
</dbReference>
<evidence type="ECO:0000256" key="2">
    <source>
        <dbReference type="SAM" id="MobiDB-lite"/>
    </source>
</evidence>
<evidence type="ECO:0000256" key="1">
    <source>
        <dbReference type="ARBA" id="ARBA00007274"/>
    </source>
</evidence>
<accession>A0ABQ6LPQ0</accession>
<dbReference type="SUPFAM" id="SSF51161">
    <property type="entry name" value="Trimeric LpxA-like enzymes"/>
    <property type="match status" value="1"/>
</dbReference>